<dbReference type="NCBIfam" id="TIGR00073">
    <property type="entry name" value="hypB"/>
    <property type="match status" value="1"/>
</dbReference>
<evidence type="ECO:0000256" key="3">
    <source>
        <dbReference type="ARBA" id="ARBA00022723"/>
    </source>
</evidence>
<protein>
    <recommendedName>
        <fullName evidence="9">CobW/HypB/UreG nucleotide-binding domain-containing protein</fullName>
    </recommendedName>
</protein>
<evidence type="ECO:0000256" key="2">
    <source>
        <dbReference type="ARBA" id="ARBA00022596"/>
    </source>
</evidence>
<dbReference type="Pfam" id="PF02492">
    <property type="entry name" value="cobW"/>
    <property type="match status" value="1"/>
</dbReference>
<sequence>MITRRLRTARPLLLERTLRDLAGQVSMAVAVGDLATENDAARLRQHGAQAEQIFTGTICHLDAAMVQAVLPGFDLAGLEVLFLENVGNLVCPSSYDLGEAARAVLISTTEAAEVPNDVQHGGRGGDHQDGPCGRGGL</sequence>
<evidence type="ECO:0000259" key="9">
    <source>
        <dbReference type="Pfam" id="PF02492"/>
    </source>
</evidence>
<dbReference type="InterPro" id="IPR003495">
    <property type="entry name" value="CobW/HypB/UreG_nucleotide-bd"/>
</dbReference>
<dbReference type="RefSeq" id="WP_268238216.1">
    <property type="nucleotide sequence ID" value="NZ_BMOR01000036.1"/>
</dbReference>
<evidence type="ECO:0000256" key="6">
    <source>
        <dbReference type="ARBA" id="ARBA00022833"/>
    </source>
</evidence>
<gene>
    <name evidence="10" type="ORF">GCM10010842_38070</name>
</gene>
<comment type="similarity">
    <text evidence="1">Belongs to the SIMIBI class G3E GTPase family. HypB/HupM subfamily.</text>
</comment>
<keyword evidence="2" id="KW-0533">Nickel</keyword>
<dbReference type="InterPro" id="IPR004392">
    <property type="entry name" value="Hyd_mat_HypB"/>
</dbReference>
<organism evidence="10 11">
    <name type="scientific">Deinococcus daejeonensis</name>
    <dbReference type="NCBI Taxonomy" id="1007098"/>
    <lineage>
        <taxon>Bacteria</taxon>
        <taxon>Thermotogati</taxon>
        <taxon>Deinococcota</taxon>
        <taxon>Deinococci</taxon>
        <taxon>Deinococcales</taxon>
        <taxon>Deinococcaceae</taxon>
        <taxon>Deinococcus</taxon>
    </lineage>
</organism>
<dbReference type="Proteomes" id="UP000645517">
    <property type="component" value="Unassembled WGS sequence"/>
</dbReference>
<keyword evidence="5" id="KW-0378">Hydrolase</keyword>
<evidence type="ECO:0000256" key="4">
    <source>
        <dbReference type="ARBA" id="ARBA00022741"/>
    </source>
</evidence>
<proteinExistence type="inferred from homology"/>
<dbReference type="EMBL" id="BMOR01000036">
    <property type="protein sequence ID" value="GGN46984.1"/>
    <property type="molecule type" value="Genomic_DNA"/>
</dbReference>
<evidence type="ECO:0000313" key="10">
    <source>
        <dbReference type="EMBL" id="GGN46984.1"/>
    </source>
</evidence>
<keyword evidence="7" id="KW-0342">GTP-binding</keyword>
<keyword evidence="11" id="KW-1185">Reference proteome</keyword>
<evidence type="ECO:0000256" key="8">
    <source>
        <dbReference type="SAM" id="MobiDB-lite"/>
    </source>
</evidence>
<name>A0ABQ2JGD2_9DEIO</name>
<feature type="domain" description="CobW/HypB/UreG nucleotide-binding" evidence="9">
    <location>
        <begin position="13"/>
        <end position="94"/>
    </location>
</feature>
<dbReference type="InterPro" id="IPR027417">
    <property type="entry name" value="P-loop_NTPase"/>
</dbReference>
<feature type="region of interest" description="Disordered" evidence="8">
    <location>
        <begin position="115"/>
        <end position="137"/>
    </location>
</feature>
<dbReference type="PANTHER" id="PTHR30134">
    <property type="entry name" value="HYDROGENASE PROTEIN ASSEMBLY PROTEIN, NICKEL CHAPERONE"/>
    <property type="match status" value="1"/>
</dbReference>
<keyword evidence="6" id="KW-0862">Zinc</keyword>
<evidence type="ECO:0000256" key="1">
    <source>
        <dbReference type="ARBA" id="ARBA00006211"/>
    </source>
</evidence>
<dbReference type="Gene3D" id="3.40.50.300">
    <property type="entry name" value="P-loop containing nucleotide triphosphate hydrolases"/>
    <property type="match status" value="1"/>
</dbReference>
<accession>A0ABQ2JGD2</accession>
<dbReference type="PANTHER" id="PTHR30134:SF2">
    <property type="entry name" value="HYDROGENASE MATURATION FACTOR HYPB"/>
    <property type="match status" value="1"/>
</dbReference>
<comment type="caution">
    <text evidence="10">The sequence shown here is derived from an EMBL/GenBank/DDBJ whole genome shotgun (WGS) entry which is preliminary data.</text>
</comment>
<keyword evidence="4" id="KW-0547">Nucleotide-binding</keyword>
<keyword evidence="3" id="KW-0479">Metal-binding</keyword>
<reference evidence="11" key="1">
    <citation type="journal article" date="2019" name="Int. J. Syst. Evol. Microbiol.">
        <title>The Global Catalogue of Microorganisms (GCM) 10K type strain sequencing project: providing services to taxonomists for standard genome sequencing and annotation.</title>
        <authorList>
            <consortium name="The Broad Institute Genomics Platform"/>
            <consortium name="The Broad Institute Genome Sequencing Center for Infectious Disease"/>
            <person name="Wu L."/>
            <person name="Ma J."/>
        </authorList>
    </citation>
    <scope>NUCLEOTIDE SEQUENCE [LARGE SCALE GENOMIC DNA]</scope>
    <source>
        <strain evidence="11">JCM 16918</strain>
    </source>
</reference>
<evidence type="ECO:0000256" key="7">
    <source>
        <dbReference type="ARBA" id="ARBA00023134"/>
    </source>
</evidence>
<evidence type="ECO:0000256" key="5">
    <source>
        <dbReference type="ARBA" id="ARBA00022801"/>
    </source>
</evidence>
<evidence type="ECO:0000313" key="11">
    <source>
        <dbReference type="Proteomes" id="UP000645517"/>
    </source>
</evidence>